<keyword evidence="10" id="KW-1185">Reference proteome</keyword>
<evidence type="ECO:0000256" key="1">
    <source>
        <dbReference type="ARBA" id="ARBA00011073"/>
    </source>
</evidence>
<feature type="active site" description="Charge relay system" evidence="5 6">
    <location>
        <position position="257"/>
    </location>
</feature>
<dbReference type="InterPro" id="IPR050131">
    <property type="entry name" value="Peptidase_S8_subtilisin-like"/>
</dbReference>
<protein>
    <submittedName>
        <fullName evidence="9">Peptidase S8 and S53 subtilisin kexin sedolisin</fullName>
    </submittedName>
</protein>
<dbReference type="InterPro" id="IPR022398">
    <property type="entry name" value="Peptidase_S8_His-AS"/>
</dbReference>
<comment type="similarity">
    <text evidence="1 6 7">Belongs to the peptidase S8 family.</text>
</comment>
<accession>W4LMN0</accession>
<dbReference type="EMBL" id="AZHW01000470">
    <property type="protein sequence ID" value="ETW99227.1"/>
    <property type="molecule type" value="Genomic_DNA"/>
</dbReference>
<evidence type="ECO:0000313" key="10">
    <source>
        <dbReference type="Proteomes" id="UP000019141"/>
    </source>
</evidence>
<name>W4LMN0_ENTF1</name>
<dbReference type="InterPro" id="IPR023828">
    <property type="entry name" value="Peptidase_S8_Ser-AS"/>
</dbReference>
<dbReference type="PROSITE" id="PS51892">
    <property type="entry name" value="SUBTILASE"/>
    <property type="match status" value="1"/>
</dbReference>
<sequence length="318" mass="33774">MDYSALERQEIREGLTWGLQQLDIPKMWETTEGVDINVAVLDTGVYGAHPALDGRVENFVVIDPLGRRISASPAFDAGEHGTHVCGTIAGGKTFDGISIGVAPKAALHVAGVLVGDSTLRTLLEGIDWAAEQGADIINMSLGFDYYEPRFDEVFRVLIDQLGILPVVAIGNENHGNSSSPGNAPSAFSIGATEKMPRNKIDVAFFSSGASLVFPGATSDPLIHKPDVVAPGAQVYSCIPPQKRPEGTFEYTYMDGTSMAAPHVAGVAALLMAAKPDAPISVIINVLKDTAQHPGGDSKRPDNRWGYGMIRPVEALKVL</sequence>
<evidence type="ECO:0000256" key="2">
    <source>
        <dbReference type="ARBA" id="ARBA00022670"/>
    </source>
</evidence>
<keyword evidence="4 6" id="KW-0720">Serine protease</keyword>
<feature type="domain" description="Peptidase S8/S53" evidence="8">
    <location>
        <begin position="35"/>
        <end position="307"/>
    </location>
</feature>
<dbReference type="InterPro" id="IPR000209">
    <property type="entry name" value="Peptidase_S8/S53_dom"/>
</dbReference>
<evidence type="ECO:0000313" key="9">
    <source>
        <dbReference type="EMBL" id="ETW99227.1"/>
    </source>
</evidence>
<dbReference type="PROSITE" id="PS00137">
    <property type="entry name" value="SUBTILASE_HIS"/>
    <property type="match status" value="1"/>
</dbReference>
<dbReference type="Gene3D" id="3.40.50.200">
    <property type="entry name" value="Peptidase S8/S53 domain"/>
    <property type="match status" value="1"/>
</dbReference>
<dbReference type="SUPFAM" id="SSF52743">
    <property type="entry name" value="Subtilisin-like"/>
    <property type="match status" value="1"/>
</dbReference>
<evidence type="ECO:0000256" key="3">
    <source>
        <dbReference type="ARBA" id="ARBA00022801"/>
    </source>
</evidence>
<dbReference type="PRINTS" id="PR00723">
    <property type="entry name" value="SUBTILISIN"/>
</dbReference>
<evidence type="ECO:0000259" key="8">
    <source>
        <dbReference type="Pfam" id="PF00082"/>
    </source>
</evidence>
<evidence type="ECO:0000256" key="6">
    <source>
        <dbReference type="PROSITE-ProRule" id="PRU01240"/>
    </source>
</evidence>
<evidence type="ECO:0000256" key="5">
    <source>
        <dbReference type="PIRSR" id="PIRSR615500-1"/>
    </source>
</evidence>
<gene>
    <name evidence="9" type="ORF">ETSY1_15830</name>
</gene>
<dbReference type="Pfam" id="PF00082">
    <property type="entry name" value="Peptidase_S8"/>
    <property type="match status" value="1"/>
</dbReference>
<dbReference type="PROSITE" id="PS00136">
    <property type="entry name" value="SUBTILASE_ASP"/>
    <property type="match status" value="1"/>
</dbReference>
<keyword evidence="3 6" id="KW-0378">Hydrolase</keyword>
<dbReference type="InterPro" id="IPR015500">
    <property type="entry name" value="Peptidase_S8_subtilisin-rel"/>
</dbReference>
<dbReference type="InterPro" id="IPR036852">
    <property type="entry name" value="Peptidase_S8/S53_dom_sf"/>
</dbReference>
<evidence type="ECO:0000256" key="7">
    <source>
        <dbReference type="RuleBase" id="RU003355"/>
    </source>
</evidence>
<dbReference type="GO" id="GO:0004252">
    <property type="term" value="F:serine-type endopeptidase activity"/>
    <property type="evidence" value="ECO:0007669"/>
    <property type="project" value="UniProtKB-UniRule"/>
</dbReference>
<proteinExistence type="inferred from homology"/>
<feature type="active site" description="Charge relay system" evidence="5 6">
    <location>
        <position position="42"/>
    </location>
</feature>
<evidence type="ECO:0000256" key="4">
    <source>
        <dbReference type="ARBA" id="ARBA00022825"/>
    </source>
</evidence>
<dbReference type="HOGENOM" id="CLU_011263_15_0_7"/>
<dbReference type="Proteomes" id="UP000019141">
    <property type="component" value="Unassembled WGS sequence"/>
</dbReference>
<dbReference type="AlphaFoldDB" id="W4LMN0"/>
<dbReference type="PATRIC" id="fig|1429438.4.peg.3131"/>
<organism evidence="9 10">
    <name type="scientific">Entotheonella factor</name>
    <dbReference type="NCBI Taxonomy" id="1429438"/>
    <lineage>
        <taxon>Bacteria</taxon>
        <taxon>Pseudomonadati</taxon>
        <taxon>Nitrospinota/Tectimicrobiota group</taxon>
        <taxon>Candidatus Tectimicrobiota</taxon>
        <taxon>Candidatus Entotheonellia</taxon>
        <taxon>Candidatus Entotheonellales</taxon>
        <taxon>Candidatus Entotheonellaceae</taxon>
        <taxon>Candidatus Entotheonella</taxon>
    </lineage>
</organism>
<comment type="caution">
    <text evidence="9">The sequence shown here is derived from an EMBL/GenBank/DDBJ whole genome shotgun (WGS) entry which is preliminary data.</text>
</comment>
<dbReference type="PROSITE" id="PS00138">
    <property type="entry name" value="SUBTILASE_SER"/>
    <property type="match status" value="1"/>
</dbReference>
<dbReference type="InterPro" id="IPR023827">
    <property type="entry name" value="Peptidase_S8_Asp-AS"/>
</dbReference>
<feature type="active site" description="Charge relay system" evidence="5 6">
    <location>
        <position position="80"/>
    </location>
</feature>
<dbReference type="PANTHER" id="PTHR43806">
    <property type="entry name" value="PEPTIDASE S8"/>
    <property type="match status" value="1"/>
</dbReference>
<dbReference type="PANTHER" id="PTHR43806:SF11">
    <property type="entry name" value="CEREVISIN-RELATED"/>
    <property type="match status" value="1"/>
</dbReference>
<reference evidence="9 10" key="1">
    <citation type="journal article" date="2014" name="Nature">
        <title>An environmental bacterial taxon with a large and distinct metabolic repertoire.</title>
        <authorList>
            <person name="Wilson M.C."/>
            <person name="Mori T."/>
            <person name="Ruckert C."/>
            <person name="Uria A.R."/>
            <person name="Helf M.J."/>
            <person name="Takada K."/>
            <person name="Gernert C."/>
            <person name="Steffens U.A."/>
            <person name="Heycke N."/>
            <person name="Schmitt S."/>
            <person name="Rinke C."/>
            <person name="Helfrich E.J."/>
            <person name="Brachmann A.O."/>
            <person name="Gurgui C."/>
            <person name="Wakimoto T."/>
            <person name="Kracht M."/>
            <person name="Crusemann M."/>
            <person name="Hentschel U."/>
            <person name="Abe I."/>
            <person name="Matsunaga S."/>
            <person name="Kalinowski J."/>
            <person name="Takeyama H."/>
            <person name="Piel J."/>
        </authorList>
    </citation>
    <scope>NUCLEOTIDE SEQUENCE [LARGE SCALE GENOMIC DNA]</scope>
    <source>
        <strain evidence="10">TSY1</strain>
    </source>
</reference>
<keyword evidence="2 6" id="KW-0645">Protease</keyword>
<dbReference type="GO" id="GO:0006508">
    <property type="term" value="P:proteolysis"/>
    <property type="evidence" value="ECO:0007669"/>
    <property type="project" value="UniProtKB-KW"/>
</dbReference>